<evidence type="ECO:0000313" key="2">
    <source>
        <dbReference type="Proteomes" id="UP000481033"/>
    </source>
</evidence>
<sequence>MIKQMAWLPQDNGQEKILHLRIEQGTSWRPYTMFPQFISPDHMAIGSRGFSTFQKLLREGWELIASDQASQLSLFNGPEPA</sequence>
<dbReference type="Proteomes" id="UP000481033">
    <property type="component" value="Unassembled WGS sequence"/>
</dbReference>
<dbReference type="EMBL" id="QXHD01000004">
    <property type="protein sequence ID" value="NEZ58646.1"/>
    <property type="molecule type" value="Genomic_DNA"/>
</dbReference>
<gene>
    <name evidence="1" type="ORF">DXZ20_23975</name>
</gene>
<protein>
    <submittedName>
        <fullName evidence="1">Uncharacterized protein</fullName>
    </submittedName>
</protein>
<name>A0A6M0RR47_9CYAN</name>
<evidence type="ECO:0000313" key="1">
    <source>
        <dbReference type="EMBL" id="NEZ58646.1"/>
    </source>
</evidence>
<proteinExistence type="predicted"/>
<organism evidence="1 2">
    <name type="scientific">Adonisia turfae CCMR0081</name>
    <dbReference type="NCBI Taxonomy" id="2292702"/>
    <lineage>
        <taxon>Bacteria</taxon>
        <taxon>Bacillati</taxon>
        <taxon>Cyanobacteriota</taxon>
        <taxon>Adonisia</taxon>
        <taxon>Adonisia turfae</taxon>
    </lineage>
</organism>
<keyword evidence="2" id="KW-1185">Reference proteome</keyword>
<comment type="caution">
    <text evidence="1">The sequence shown here is derived from an EMBL/GenBank/DDBJ whole genome shotgun (WGS) entry which is preliminary data.</text>
</comment>
<reference evidence="1 2" key="1">
    <citation type="journal article" date="2020" name="Microb. Ecol.">
        <title>Ecogenomics of the Marine Benthic Filamentous Cyanobacterium Adonisia.</title>
        <authorList>
            <person name="Walter J.M."/>
            <person name="Coutinho F.H."/>
            <person name="Leomil L."/>
            <person name="Hargreaves P.I."/>
            <person name="Campeao M.E."/>
            <person name="Vieira V.V."/>
            <person name="Silva B.S."/>
            <person name="Fistarol G.O."/>
            <person name="Salomon P.S."/>
            <person name="Sawabe T."/>
            <person name="Mino S."/>
            <person name="Hosokawa M."/>
            <person name="Miyashita H."/>
            <person name="Maruyama F."/>
            <person name="van Verk M.C."/>
            <person name="Dutilh B.E."/>
            <person name="Thompson C.C."/>
            <person name="Thompson F.L."/>
        </authorList>
    </citation>
    <scope>NUCLEOTIDE SEQUENCE [LARGE SCALE GENOMIC DNA]</scope>
    <source>
        <strain evidence="1 2">CCMR0081</strain>
    </source>
</reference>
<dbReference type="RefSeq" id="WP_163666646.1">
    <property type="nucleotide sequence ID" value="NZ_QXHD01000004.1"/>
</dbReference>
<accession>A0A6M0RR47</accession>
<dbReference type="AlphaFoldDB" id="A0A6M0RR47"/>